<dbReference type="EMBL" id="NRDI02000001">
    <property type="protein sequence ID" value="KAI1520028.1"/>
    <property type="molecule type" value="Genomic_DNA"/>
</dbReference>
<keyword evidence="2" id="KW-1133">Transmembrane helix</keyword>
<feature type="compositionally biased region" description="Pro residues" evidence="1">
    <location>
        <begin position="536"/>
        <end position="546"/>
    </location>
</feature>
<dbReference type="AlphaFoldDB" id="A0A922NQA7"/>
<gene>
    <name evidence="3" type="ORF">Ptr86124_000396</name>
</gene>
<feature type="transmembrane region" description="Helical" evidence="2">
    <location>
        <begin position="357"/>
        <end position="379"/>
    </location>
</feature>
<evidence type="ECO:0000313" key="4">
    <source>
        <dbReference type="Proteomes" id="UP000249757"/>
    </source>
</evidence>
<name>A0A922NQA7_9PLEO</name>
<keyword evidence="2" id="KW-0472">Membrane</keyword>
<feature type="region of interest" description="Disordered" evidence="1">
    <location>
        <begin position="15"/>
        <end position="40"/>
    </location>
</feature>
<accession>A0A922NQA7</accession>
<feature type="region of interest" description="Disordered" evidence="1">
    <location>
        <begin position="253"/>
        <end position="314"/>
    </location>
</feature>
<feature type="compositionally biased region" description="Polar residues" evidence="1">
    <location>
        <begin position="558"/>
        <end position="568"/>
    </location>
</feature>
<dbReference type="Proteomes" id="UP000249757">
    <property type="component" value="Unassembled WGS sequence"/>
</dbReference>
<sequence>MDYAAPAARIPRFYRQRQNIPLNDQEEHPAPASCEPEPRREDMGRAHRFFHRRAAHGNTRVVTVAVEVVATVDTNGKLVAEETLAPVTPQVPTPAVTAAVPASQPSVRPAAQQPLPSVQLPAVPAVPTVALPVLPVVPAVPTVPVPVLPSVPAVPPFPSDLTVPGYPYSTDVPVAQPASPEVPSASPVPTGGPGSTVRPPGVPNLSLLSSIHSGNSTASSTVLSSFVSLGSISAPTATELVASIADAPTLASASQSLPTSSSLRSSTSLTSSTSSASSKSSTSKSSTSLTSATSTSTSAESRSASRSASTPDASTTAVYYGGGGGNAPGTVTSPAAATSTASGAAASSPSPLETPQVVGSIVGSLAGAALILALILLLLRRHKRKRGGALQLTGDDHIENPQSVRQAPASSSLVPAAFLHRFSAMSGKTADTTTSAGERSFQRVSGRKLPSAFSEGMTSDQFAGGSTMSGSSFYQDEHGVYGGPGLSKEFGKEIGDSSLNRESGPMNIRPGPAKTPVIRHPEDDNPFSDRNYLSPPQSPNTEPPPRGTLGRSLPSADGSRSSRFTENV</sequence>
<reference evidence="4" key="1">
    <citation type="journal article" date="2022" name="Microb. Genom.">
        <title>A global pangenome for the wheat fungal pathogen Pyrenophora tritici-repentis and prediction of effector protein structural homology.</title>
        <authorList>
            <person name="Moolhuijzen P.M."/>
            <person name="See P.T."/>
            <person name="Shi G."/>
            <person name="Powell H.R."/>
            <person name="Cockram J."/>
            <person name="Jorgensen L.N."/>
            <person name="Benslimane H."/>
            <person name="Strelkov S.E."/>
            <person name="Turner J."/>
            <person name="Liu Z."/>
            <person name="Moffat C.S."/>
        </authorList>
    </citation>
    <scope>NUCLEOTIDE SEQUENCE [LARGE SCALE GENOMIC DNA]</scope>
</reference>
<organism evidence="3 4">
    <name type="scientific">Pyrenophora tritici-repentis</name>
    <dbReference type="NCBI Taxonomy" id="45151"/>
    <lineage>
        <taxon>Eukaryota</taxon>
        <taxon>Fungi</taxon>
        <taxon>Dikarya</taxon>
        <taxon>Ascomycota</taxon>
        <taxon>Pezizomycotina</taxon>
        <taxon>Dothideomycetes</taxon>
        <taxon>Pleosporomycetidae</taxon>
        <taxon>Pleosporales</taxon>
        <taxon>Pleosporineae</taxon>
        <taxon>Pleosporaceae</taxon>
        <taxon>Pyrenophora</taxon>
    </lineage>
</organism>
<feature type="compositionally biased region" description="Polar residues" evidence="1">
    <location>
        <begin position="456"/>
        <end position="474"/>
    </location>
</feature>
<evidence type="ECO:0000256" key="2">
    <source>
        <dbReference type="SAM" id="Phobius"/>
    </source>
</evidence>
<feature type="compositionally biased region" description="Low complexity" evidence="1">
    <location>
        <begin position="172"/>
        <end position="189"/>
    </location>
</feature>
<feature type="region of interest" description="Disordered" evidence="1">
    <location>
        <begin position="429"/>
        <end position="568"/>
    </location>
</feature>
<keyword evidence="2" id="KW-0812">Transmembrane</keyword>
<keyword evidence="4" id="KW-1185">Reference proteome</keyword>
<comment type="caution">
    <text evidence="3">The sequence shown here is derived from an EMBL/GenBank/DDBJ whole genome shotgun (WGS) entry which is preliminary data.</text>
</comment>
<evidence type="ECO:0000313" key="3">
    <source>
        <dbReference type="EMBL" id="KAI1520028.1"/>
    </source>
</evidence>
<evidence type="ECO:0000256" key="1">
    <source>
        <dbReference type="SAM" id="MobiDB-lite"/>
    </source>
</evidence>
<proteinExistence type="predicted"/>
<feature type="region of interest" description="Disordered" evidence="1">
    <location>
        <begin position="172"/>
        <end position="201"/>
    </location>
</feature>
<protein>
    <submittedName>
        <fullName evidence="3">Uncharacterized protein</fullName>
    </submittedName>
</protein>